<feature type="transmembrane region" description="Helical" evidence="8">
    <location>
        <begin position="408"/>
        <end position="426"/>
    </location>
</feature>
<feature type="transmembrane region" description="Helical" evidence="8">
    <location>
        <begin position="433"/>
        <end position="453"/>
    </location>
</feature>
<gene>
    <name evidence="9" type="ORF">PVAND_003505</name>
</gene>
<evidence type="ECO:0000256" key="5">
    <source>
        <dbReference type="ARBA" id="ARBA00023136"/>
    </source>
</evidence>
<dbReference type="Proteomes" id="UP001107558">
    <property type="component" value="Chromosome 3"/>
</dbReference>
<organism evidence="9 10">
    <name type="scientific">Polypedilum vanderplanki</name>
    <name type="common">Sleeping chironomid midge</name>
    <dbReference type="NCBI Taxonomy" id="319348"/>
    <lineage>
        <taxon>Eukaryota</taxon>
        <taxon>Metazoa</taxon>
        <taxon>Ecdysozoa</taxon>
        <taxon>Arthropoda</taxon>
        <taxon>Hexapoda</taxon>
        <taxon>Insecta</taxon>
        <taxon>Pterygota</taxon>
        <taxon>Neoptera</taxon>
        <taxon>Endopterygota</taxon>
        <taxon>Diptera</taxon>
        <taxon>Nematocera</taxon>
        <taxon>Chironomoidea</taxon>
        <taxon>Chironomidae</taxon>
        <taxon>Chironominae</taxon>
        <taxon>Polypedilum</taxon>
        <taxon>Polypedilum</taxon>
    </lineage>
</organism>
<dbReference type="GO" id="GO:0005886">
    <property type="term" value="C:plasma membrane"/>
    <property type="evidence" value="ECO:0007669"/>
    <property type="project" value="UniProtKB-SubCell"/>
</dbReference>
<dbReference type="InterPro" id="IPR052192">
    <property type="entry name" value="Insect_Ionotropic_Sensory_Rcpt"/>
</dbReference>
<sequence>MKKVYYLILICCQISNIFSAIYLRSWNDRGPGAVNSGIKCLEELEKIYFNSSQSQQVPNMAVWHTHNLSAPAMEIEVLYLTALHLRITSNKSDEQSFQLKVISDKDTDKKYDGILDVALTDFYVIVGDDMENLNETIEVISRTKSFNAEARFLILFNNPDKREGGKNIACKFLTTLFSKFRAVNVVIIYAFDAFSYEIFIGDPYGTNGENCVGSNNKDSVCGTMAIVEAGKCTRGKISNYDETKKWLEMDKIPEEMGKECVYTFCARVQEPFINKGCKTGLEITIMNFLQEEMGFGLITNCTNLDRGERDANGKWSDLLGEVRKGKCDIIAGAFFPDYDTHDDFFATDFYLQDYYRFFIPKASYEPRWKGLLNIYKREIWYAALTIFLISWTFWFLAGIFSYESYQHRQIILIFLNVLAVTLGVSANNRPEFLTLRFFFAMLALYSLILTSLYTSKLIDVFTHPKTDYQIDSIEEVLDNEFPIGGRLENYDWFDNDDELDRAIYLRYNHSEAFRPSPETIRQITEGKMALLISQYYVEQTEYRNNIFGVSKEMFSNHLEMLAERGFPLMRRINKILGFFRDAGIASKLFIDFNFNKTILMPIKELKAKLKIMEDTNENLFLDDNEVVLTPEHLEAPFRLLILGLCISTFNFLLELMFNIQAVREFLARVWKPFLEKREKFKQKFFPKKEMQKYFRIRKTLRNVRFTPPIRRIVKRKNRKIKKKKIK</sequence>
<evidence type="ECO:0000256" key="4">
    <source>
        <dbReference type="ARBA" id="ARBA00022989"/>
    </source>
</evidence>
<keyword evidence="3 8" id="KW-0812">Transmembrane</keyword>
<keyword evidence="4 8" id="KW-1133">Transmembrane helix</keyword>
<dbReference type="SUPFAM" id="SSF53850">
    <property type="entry name" value="Periplasmic binding protein-like II"/>
    <property type="match status" value="1"/>
</dbReference>
<dbReference type="PANTHER" id="PTHR42643:SF24">
    <property type="entry name" value="IONOTROPIC RECEPTOR 60A"/>
    <property type="match status" value="1"/>
</dbReference>
<keyword evidence="6" id="KW-0675">Receptor</keyword>
<keyword evidence="10" id="KW-1185">Reference proteome</keyword>
<reference evidence="9" key="1">
    <citation type="submission" date="2021-03" db="EMBL/GenBank/DDBJ databases">
        <title>Chromosome level genome of the anhydrobiotic midge Polypedilum vanderplanki.</title>
        <authorList>
            <person name="Yoshida Y."/>
            <person name="Kikawada T."/>
            <person name="Gusev O."/>
        </authorList>
    </citation>
    <scope>NUCLEOTIDE SEQUENCE</scope>
    <source>
        <strain evidence="9">NIAS01</strain>
        <tissue evidence="9">Whole body or cell culture</tissue>
    </source>
</reference>
<dbReference type="OrthoDB" id="6506757at2759"/>
<evidence type="ECO:0000256" key="2">
    <source>
        <dbReference type="ARBA" id="ARBA00022475"/>
    </source>
</evidence>
<dbReference type="PANTHER" id="PTHR42643">
    <property type="entry name" value="IONOTROPIC RECEPTOR 20A-RELATED"/>
    <property type="match status" value="1"/>
</dbReference>
<evidence type="ECO:0000313" key="10">
    <source>
        <dbReference type="Proteomes" id="UP001107558"/>
    </source>
</evidence>
<evidence type="ECO:0008006" key="11">
    <source>
        <dbReference type="Google" id="ProtNLM"/>
    </source>
</evidence>
<evidence type="ECO:0000256" key="8">
    <source>
        <dbReference type="SAM" id="Phobius"/>
    </source>
</evidence>
<evidence type="ECO:0000256" key="7">
    <source>
        <dbReference type="ARBA" id="ARBA00023180"/>
    </source>
</evidence>
<dbReference type="Gene3D" id="3.40.190.10">
    <property type="entry name" value="Periplasmic binding protein-like II"/>
    <property type="match status" value="1"/>
</dbReference>
<evidence type="ECO:0000256" key="6">
    <source>
        <dbReference type="ARBA" id="ARBA00023170"/>
    </source>
</evidence>
<feature type="transmembrane region" description="Helical" evidence="8">
    <location>
        <begin position="379"/>
        <end position="402"/>
    </location>
</feature>
<keyword evidence="7" id="KW-0325">Glycoprotein</keyword>
<proteinExistence type="predicted"/>
<dbReference type="Gene3D" id="1.10.287.70">
    <property type="match status" value="1"/>
</dbReference>
<comment type="subcellular location">
    <subcellularLocation>
        <location evidence="1">Cell membrane</location>
        <topology evidence="1">Multi-pass membrane protein</topology>
    </subcellularLocation>
</comment>
<keyword evidence="2" id="KW-1003">Cell membrane</keyword>
<evidence type="ECO:0000313" key="9">
    <source>
        <dbReference type="EMBL" id="KAG5673460.1"/>
    </source>
</evidence>
<dbReference type="EMBL" id="JADBJN010000003">
    <property type="protein sequence ID" value="KAG5673460.1"/>
    <property type="molecule type" value="Genomic_DNA"/>
</dbReference>
<comment type="caution">
    <text evidence="9">The sequence shown here is derived from an EMBL/GenBank/DDBJ whole genome shotgun (WGS) entry which is preliminary data.</text>
</comment>
<accession>A0A9J6BU95</accession>
<dbReference type="AlphaFoldDB" id="A0A9J6BU95"/>
<name>A0A9J6BU95_POLVA</name>
<protein>
    <recommendedName>
        <fullName evidence="11">Ionotropic receptor</fullName>
    </recommendedName>
</protein>
<evidence type="ECO:0000256" key="1">
    <source>
        <dbReference type="ARBA" id="ARBA00004651"/>
    </source>
</evidence>
<evidence type="ECO:0000256" key="3">
    <source>
        <dbReference type="ARBA" id="ARBA00022692"/>
    </source>
</evidence>
<keyword evidence="5 8" id="KW-0472">Membrane</keyword>
<feature type="transmembrane region" description="Helical" evidence="8">
    <location>
        <begin position="6"/>
        <end position="23"/>
    </location>
</feature>